<proteinExistence type="predicted"/>
<name>A0A7J6NG95_PEROL</name>
<dbReference type="EMBL" id="JABANP010000403">
    <property type="protein sequence ID" value="KAF4682859.1"/>
    <property type="molecule type" value="Genomic_DNA"/>
</dbReference>
<dbReference type="InterPro" id="IPR040379">
    <property type="entry name" value="WDR19/dyf-2"/>
</dbReference>
<dbReference type="PANTHER" id="PTHR14920">
    <property type="entry name" value="OSMOTIC AVOIDANCE ABNORMAL PROTEIN 1/WD REPEAT MEMBRANE PROTEIN"/>
    <property type="match status" value="1"/>
</dbReference>
<dbReference type="Proteomes" id="UP000541610">
    <property type="component" value="Unassembled WGS sequence"/>
</dbReference>
<reference evidence="2 3" key="1">
    <citation type="submission" date="2020-04" db="EMBL/GenBank/DDBJ databases">
        <title>Perkinsus olseni comparative genomics.</title>
        <authorList>
            <person name="Bogema D.R."/>
        </authorList>
    </citation>
    <scope>NUCLEOTIDE SEQUENCE [LARGE SCALE GENOMIC DNA]</scope>
    <source>
        <strain evidence="2">00978-12</strain>
    </source>
</reference>
<dbReference type="PANTHER" id="PTHR14920:SF0">
    <property type="entry name" value="WD REPEAT DOMAIN 19"/>
    <property type="match status" value="1"/>
</dbReference>
<dbReference type="AlphaFoldDB" id="A0A7J6NG95"/>
<dbReference type="GO" id="GO:0035721">
    <property type="term" value="P:intraciliary retrograde transport"/>
    <property type="evidence" value="ECO:0007669"/>
    <property type="project" value="InterPro"/>
</dbReference>
<feature type="region of interest" description="Disordered" evidence="1">
    <location>
        <begin position="207"/>
        <end position="227"/>
    </location>
</feature>
<dbReference type="GO" id="GO:0005929">
    <property type="term" value="C:cilium"/>
    <property type="evidence" value="ECO:0007669"/>
    <property type="project" value="TreeGrafter"/>
</dbReference>
<dbReference type="OrthoDB" id="10250638at2759"/>
<sequence length="253" mass="28162">MAVRHDQMPVYERTLAEVRSWVGNSGGSPNGSFSRIRVAGVTSEGSDELVGERYRSVAGYYKERNLPLEAAKNYVPLRRDNPARRIIDRNNATAAAADLYEVAMELCLSLTKLTCPSTIPPHRSLEGVCGSLSPHMDLAIDIAGRCHDEGLVNRLVDHPLRANTGLEDDELGYHQAQSIYKLHQALGNYEESARIAMLIAKREQDEGRYSGSVPTVENLQGPDRLEDEDTERDVERLMLLQSYILVKPLSTAR</sequence>
<protein>
    <submittedName>
        <fullName evidence="2">WD repeat-containing protein 19</fullName>
    </submittedName>
</protein>
<evidence type="ECO:0000256" key="1">
    <source>
        <dbReference type="SAM" id="MobiDB-lite"/>
    </source>
</evidence>
<dbReference type="GO" id="GO:0030991">
    <property type="term" value="C:intraciliary transport particle A"/>
    <property type="evidence" value="ECO:0007669"/>
    <property type="project" value="TreeGrafter"/>
</dbReference>
<accession>A0A7J6NG95</accession>
<dbReference type="GO" id="GO:0060271">
    <property type="term" value="P:cilium assembly"/>
    <property type="evidence" value="ECO:0007669"/>
    <property type="project" value="TreeGrafter"/>
</dbReference>
<organism evidence="2 3">
    <name type="scientific">Perkinsus olseni</name>
    <name type="common">Perkinsus atlanticus</name>
    <dbReference type="NCBI Taxonomy" id="32597"/>
    <lineage>
        <taxon>Eukaryota</taxon>
        <taxon>Sar</taxon>
        <taxon>Alveolata</taxon>
        <taxon>Perkinsozoa</taxon>
        <taxon>Perkinsea</taxon>
        <taxon>Perkinsida</taxon>
        <taxon>Perkinsidae</taxon>
        <taxon>Perkinsus</taxon>
    </lineage>
</organism>
<gene>
    <name evidence="2" type="primary">WDR19_2</name>
    <name evidence="2" type="ORF">FOZ60_010042</name>
</gene>
<evidence type="ECO:0000313" key="3">
    <source>
        <dbReference type="Proteomes" id="UP000541610"/>
    </source>
</evidence>
<evidence type="ECO:0000313" key="2">
    <source>
        <dbReference type="EMBL" id="KAF4682859.1"/>
    </source>
</evidence>
<comment type="caution">
    <text evidence="2">The sequence shown here is derived from an EMBL/GenBank/DDBJ whole genome shotgun (WGS) entry which is preliminary data.</text>
</comment>